<keyword evidence="6" id="KW-1185">Reference proteome</keyword>
<reference evidence="5 6" key="1">
    <citation type="journal article" date="2020" name="Fungal Divers.">
        <title>Resolving the Mortierellaceae phylogeny through synthesis of multi-gene phylogenetics and phylogenomics.</title>
        <authorList>
            <person name="Vandepol N."/>
            <person name="Liber J."/>
            <person name="Desiro A."/>
            <person name="Na H."/>
            <person name="Kennedy M."/>
            <person name="Barry K."/>
            <person name="Grigoriev I.V."/>
            <person name="Miller A.N."/>
            <person name="O'Donnell K."/>
            <person name="Stajich J.E."/>
            <person name="Bonito G."/>
        </authorList>
    </citation>
    <scope>NUCLEOTIDE SEQUENCE [LARGE SCALE GENOMIC DNA]</scope>
    <source>
        <strain evidence="5 6">AD045</strain>
    </source>
</reference>
<comment type="caution">
    <text evidence="5">The sequence shown here is derived from an EMBL/GenBank/DDBJ whole genome shotgun (WGS) entry which is preliminary data.</text>
</comment>
<protein>
    <recommendedName>
        <fullName evidence="4">3CxxC-type domain-containing protein</fullName>
    </recommendedName>
</protein>
<evidence type="ECO:0000259" key="4">
    <source>
        <dbReference type="SMART" id="SM01328"/>
    </source>
</evidence>
<evidence type="ECO:0000313" key="5">
    <source>
        <dbReference type="EMBL" id="KAG0292540.1"/>
    </source>
</evidence>
<keyword evidence="3" id="KW-0862">Zinc</keyword>
<evidence type="ECO:0000313" key="6">
    <source>
        <dbReference type="Proteomes" id="UP001194696"/>
    </source>
</evidence>
<dbReference type="Proteomes" id="UP001194696">
    <property type="component" value="Unassembled WGS sequence"/>
</dbReference>
<organism evidence="5 6">
    <name type="scientific">Linnemannia gamsii</name>
    <dbReference type="NCBI Taxonomy" id="64522"/>
    <lineage>
        <taxon>Eukaryota</taxon>
        <taxon>Fungi</taxon>
        <taxon>Fungi incertae sedis</taxon>
        <taxon>Mucoromycota</taxon>
        <taxon>Mortierellomycotina</taxon>
        <taxon>Mortierellomycetes</taxon>
        <taxon>Mortierellales</taxon>
        <taxon>Mortierellaceae</taxon>
        <taxon>Linnemannia</taxon>
    </lineage>
</organism>
<sequence length="161" mass="18868">MTRYRNMDHRPATTSWARSTPGMEYDGFYLHTAVVQESGPHYKYYKQLSRASSNRNATRQIVAHFRCHNCSHTWHTGQLCVQLFLASNDRYRTILHAQQCQGCEAYVEPQVDEENYVKKIVGALDLWTNRRERQEPMFDRKTTGPHDEERCHGCQIGICSR</sequence>
<feature type="domain" description="3CxxC-type" evidence="4">
    <location>
        <begin position="60"/>
        <end position="157"/>
    </location>
</feature>
<evidence type="ECO:0000256" key="1">
    <source>
        <dbReference type="ARBA" id="ARBA00022723"/>
    </source>
</evidence>
<keyword evidence="1" id="KW-0479">Metal-binding</keyword>
<gene>
    <name evidence="5" type="ORF">BGZ96_004023</name>
</gene>
<dbReference type="Pfam" id="PF13695">
    <property type="entry name" value="Zn_ribbon_3CxxC"/>
    <property type="match status" value="1"/>
</dbReference>
<proteinExistence type="predicted"/>
<name>A0ABQ7K7F3_9FUNG</name>
<accession>A0ABQ7K7F3</accession>
<evidence type="ECO:0000256" key="2">
    <source>
        <dbReference type="ARBA" id="ARBA00022771"/>
    </source>
</evidence>
<evidence type="ECO:0000256" key="3">
    <source>
        <dbReference type="ARBA" id="ARBA00022833"/>
    </source>
</evidence>
<dbReference type="EMBL" id="JAAAIM010000193">
    <property type="protein sequence ID" value="KAG0292540.1"/>
    <property type="molecule type" value="Genomic_DNA"/>
</dbReference>
<dbReference type="SMART" id="SM01328">
    <property type="entry name" value="zf-3CxxC"/>
    <property type="match status" value="1"/>
</dbReference>
<keyword evidence="2" id="KW-0863">Zinc-finger</keyword>
<dbReference type="InterPro" id="IPR027377">
    <property type="entry name" value="ZAR1/RTP1-5-like_Znf-3CxxC"/>
</dbReference>